<organism evidence="1 2">
    <name type="scientific">Lysobacter enzymogenes</name>
    <dbReference type="NCBI Taxonomy" id="69"/>
    <lineage>
        <taxon>Bacteria</taxon>
        <taxon>Pseudomonadati</taxon>
        <taxon>Pseudomonadota</taxon>
        <taxon>Gammaproteobacteria</taxon>
        <taxon>Lysobacterales</taxon>
        <taxon>Lysobacteraceae</taxon>
        <taxon>Lysobacter</taxon>
    </lineage>
</organism>
<gene>
    <name evidence="1" type="ORF">GLE_4497</name>
</gene>
<evidence type="ECO:0000313" key="2">
    <source>
        <dbReference type="Proteomes" id="UP000061569"/>
    </source>
</evidence>
<sequence length="51" mass="5647">MPQPAGPEPQRTRVERDLPPVRAAGFCFIFPYPCGHAEPVAAITARNPPYR</sequence>
<name>A0A0S2DMI7_LYSEN</name>
<evidence type="ECO:0000313" key="1">
    <source>
        <dbReference type="EMBL" id="ALN59838.1"/>
    </source>
</evidence>
<accession>A0A0S2DMI7</accession>
<dbReference type="KEGG" id="lez:GLE_4497"/>
<dbReference type="AlphaFoldDB" id="A0A0S2DMI7"/>
<dbReference type="Proteomes" id="UP000061569">
    <property type="component" value="Chromosome"/>
</dbReference>
<protein>
    <submittedName>
        <fullName evidence="1">Uncharacterized protein</fullName>
    </submittedName>
</protein>
<reference evidence="1 2" key="1">
    <citation type="submission" date="2015-11" db="EMBL/GenBank/DDBJ databases">
        <title>Genome sequences of Lysobacter enzymogenes strain C3 and Lysobacter antibioticus ATCC 29479.</title>
        <authorList>
            <person name="Kobayashi D.Y."/>
        </authorList>
    </citation>
    <scope>NUCLEOTIDE SEQUENCE [LARGE SCALE GENOMIC DNA]</scope>
    <source>
        <strain evidence="1 2">C3</strain>
    </source>
</reference>
<dbReference type="EMBL" id="CP013140">
    <property type="protein sequence ID" value="ALN59838.1"/>
    <property type="molecule type" value="Genomic_DNA"/>
</dbReference>
<proteinExistence type="predicted"/>